<keyword evidence="2 4" id="KW-0067">ATP-binding</keyword>
<feature type="domain" description="ABC transporter" evidence="3">
    <location>
        <begin position="3"/>
        <end position="226"/>
    </location>
</feature>
<dbReference type="SUPFAM" id="SSF52540">
    <property type="entry name" value="P-loop containing nucleoside triphosphate hydrolases"/>
    <property type="match status" value="1"/>
</dbReference>
<gene>
    <name evidence="4" type="ORF">K493DRAFT_319990</name>
</gene>
<dbReference type="Gene3D" id="3.40.50.300">
    <property type="entry name" value="P-loop containing nucleotide triphosphate hydrolases"/>
    <property type="match status" value="1"/>
</dbReference>
<dbReference type="PROSITE" id="PS00211">
    <property type="entry name" value="ABC_TRANSPORTER_1"/>
    <property type="match status" value="1"/>
</dbReference>
<dbReference type="SMART" id="SM00382">
    <property type="entry name" value="AAA"/>
    <property type="match status" value="1"/>
</dbReference>
<dbReference type="PROSITE" id="PS50893">
    <property type="entry name" value="ABC_TRANSPORTER_2"/>
    <property type="match status" value="1"/>
</dbReference>
<keyword evidence="1" id="KW-0547">Nucleotide-binding</keyword>
<dbReference type="InParanoid" id="A0A1Y1XHS4"/>
<sequence>MLLDISGLGKNKPDGSPLFQDVHLQVREGDVVAIRGPSGAGKTTFLKCISQLTEADAGKITLDGLTPEQHGIPNWRSLVTYIPQRPPILPGTPLELVEKIRQFRSQRKKNNFVDPISIAESWDVPESLWEKEWNQLSGGEIQRVALAIGLSMRPKVVLLDEPTSALDPSTCLAVEKTLAQYTCLWITHNPEQEKRIATKTLTFSGDNVRYESLVIDPETPTDINTA</sequence>
<dbReference type="GO" id="GO:0016887">
    <property type="term" value="F:ATP hydrolysis activity"/>
    <property type="evidence" value="ECO:0007669"/>
    <property type="project" value="InterPro"/>
</dbReference>
<protein>
    <submittedName>
        <fullName evidence="4">ATP-binding cassette transporter</fullName>
    </submittedName>
</protein>
<accession>A0A1Y1XHS4</accession>
<organism evidence="4 5">
    <name type="scientific">Basidiobolus meristosporus CBS 931.73</name>
    <dbReference type="NCBI Taxonomy" id="1314790"/>
    <lineage>
        <taxon>Eukaryota</taxon>
        <taxon>Fungi</taxon>
        <taxon>Fungi incertae sedis</taxon>
        <taxon>Zoopagomycota</taxon>
        <taxon>Entomophthoromycotina</taxon>
        <taxon>Basidiobolomycetes</taxon>
        <taxon>Basidiobolales</taxon>
        <taxon>Basidiobolaceae</taxon>
        <taxon>Basidiobolus</taxon>
    </lineage>
</organism>
<dbReference type="OrthoDB" id="6593433at2759"/>
<dbReference type="AlphaFoldDB" id="A0A1Y1XHS4"/>
<evidence type="ECO:0000256" key="2">
    <source>
        <dbReference type="ARBA" id="ARBA00022840"/>
    </source>
</evidence>
<evidence type="ECO:0000259" key="3">
    <source>
        <dbReference type="PROSITE" id="PS50893"/>
    </source>
</evidence>
<dbReference type="Proteomes" id="UP000193498">
    <property type="component" value="Unassembled WGS sequence"/>
</dbReference>
<reference evidence="4 5" key="1">
    <citation type="submission" date="2016-07" db="EMBL/GenBank/DDBJ databases">
        <title>Pervasive Adenine N6-methylation of Active Genes in Fungi.</title>
        <authorList>
            <consortium name="DOE Joint Genome Institute"/>
            <person name="Mondo S.J."/>
            <person name="Dannebaum R.O."/>
            <person name="Kuo R.C."/>
            <person name="Labutti K."/>
            <person name="Haridas S."/>
            <person name="Kuo A."/>
            <person name="Salamov A."/>
            <person name="Ahrendt S.R."/>
            <person name="Lipzen A."/>
            <person name="Sullivan W."/>
            <person name="Andreopoulos W.B."/>
            <person name="Clum A."/>
            <person name="Lindquist E."/>
            <person name="Daum C."/>
            <person name="Ramamoorthy G.K."/>
            <person name="Gryganskyi A."/>
            <person name="Culley D."/>
            <person name="Magnuson J.K."/>
            <person name="James T.Y."/>
            <person name="O'Malley M.A."/>
            <person name="Stajich J.E."/>
            <person name="Spatafora J.W."/>
            <person name="Visel A."/>
            <person name="Grigoriev I.V."/>
        </authorList>
    </citation>
    <scope>NUCLEOTIDE SEQUENCE [LARGE SCALE GENOMIC DNA]</scope>
    <source>
        <strain evidence="4 5">CBS 931.73</strain>
    </source>
</reference>
<dbReference type="InterPro" id="IPR017871">
    <property type="entry name" value="ABC_transporter-like_CS"/>
</dbReference>
<dbReference type="STRING" id="1314790.A0A1Y1XHS4"/>
<dbReference type="PANTHER" id="PTHR43119">
    <property type="entry name" value="ABC TRANSPORT PROTEIN ATP-BINDING COMPONENT-RELATED"/>
    <property type="match status" value="1"/>
</dbReference>
<dbReference type="EMBL" id="MCFE01000592">
    <property type="protein sequence ID" value="ORX85297.1"/>
    <property type="molecule type" value="Genomic_DNA"/>
</dbReference>
<name>A0A1Y1XHS4_9FUNG</name>
<proteinExistence type="predicted"/>
<dbReference type="GO" id="GO:0005524">
    <property type="term" value="F:ATP binding"/>
    <property type="evidence" value="ECO:0007669"/>
    <property type="project" value="UniProtKB-KW"/>
</dbReference>
<evidence type="ECO:0000256" key="1">
    <source>
        <dbReference type="ARBA" id="ARBA00022741"/>
    </source>
</evidence>
<dbReference type="InterPro" id="IPR003593">
    <property type="entry name" value="AAA+_ATPase"/>
</dbReference>
<evidence type="ECO:0000313" key="5">
    <source>
        <dbReference type="Proteomes" id="UP000193498"/>
    </source>
</evidence>
<keyword evidence="5" id="KW-1185">Reference proteome</keyword>
<evidence type="ECO:0000313" key="4">
    <source>
        <dbReference type="EMBL" id="ORX85297.1"/>
    </source>
</evidence>
<dbReference type="InterPro" id="IPR003439">
    <property type="entry name" value="ABC_transporter-like_ATP-bd"/>
</dbReference>
<dbReference type="Pfam" id="PF00005">
    <property type="entry name" value="ABC_tran"/>
    <property type="match status" value="1"/>
</dbReference>
<comment type="caution">
    <text evidence="4">The sequence shown here is derived from an EMBL/GenBank/DDBJ whole genome shotgun (WGS) entry which is preliminary data.</text>
</comment>
<dbReference type="InterPro" id="IPR027417">
    <property type="entry name" value="P-loop_NTPase"/>
</dbReference>
<dbReference type="PANTHER" id="PTHR43119:SF1">
    <property type="entry name" value="ABC TRANSPORTER DOMAIN-CONTAINING PROTEIN"/>
    <property type="match status" value="1"/>
</dbReference>